<evidence type="ECO:0000313" key="12">
    <source>
        <dbReference type="Proteomes" id="UP000019375"/>
    </source>
</evidence>
<dbReference type="Gene3D" id="3.40.30.10">
    <property type="entry name" value="Glutaredoxin"/>
    <property type="match status" value="1"/>
</dbReference>
<organism evidence="11 12">
    <name type="scientific">Zygosaccharomyces bailii (strain CLIB 213 / ATCC 58445 / CBS 680 / BCRC 21525 / NBRC 1098 / NCYC 1416 / NRRL Y-2227)</name>
    <dbReference type="NCBI Taxonomy" id="1333698"/>
    <lineage>
        <taxon>Eukaryota</taxon>
        <taxon>Fungi</taxon>
        <taxon>Dikarya</taxon>
        <taxon>Ascomycota</taxon>
        <taxon>Saccharomycotina</taxon>
        <taxon>Saccharomycetes</taxon>
        <taxon>Saccharomycetales</taxon>
        <taxon>Saccharomycetaceae</taxon>
        <taxon>Zygosaccharomyces</taxon>
    </lineage>
</organism>
<evidence type="ECO:0000256" key="5">
    <source>
        <dbReference type="ARBA" id="ARBA00022729"/>
    </source>
</evidence>
<dbReference type="InterPro" id="IPR036249">
    <property type="entry name" value="Thioredoxin-like_sf"/>
</dbReference>
<feature type="transmembrane region" description="Helical" evidence="9">
    <location>
        <begin position="306"/>
        <end position="325"/>
    </location>
</feature>
<keyword evidence="7 9" id="KW-1133">Transmembrane helix</keyword>
<evidence type="ECO:0000256" key="1">
    <source>
        <dbReference type="ARBA" id="ARBA00002791"/>
    </source>
</evidence>
<evidence type="ECO:0000256" key="9">
    <source>
        <dbReference type="SAM" id="Phobius"/>
    </source>
</evidence>
<feature type="transmembrane region" description="Helical" evidence="9">
    <location>
        <begin position="179"/>
        <end position="198"/>
    </location>
</feature>
<evidence type="ECO:0000256" key="8">
    <source>
        <dbReference type="ARBA" id="ARBA00023136"/>
    </source>
</evidence>
<comment type="subcellular location">
    <subcellularLocation>
        <location evidence="2">Endoplasmic reticulum membrane</location>
        <topology evidence="2">Multi-pass membrane protein</topology>
    </subcellularLocation>
</comment>
<dbReference type="Pfam" id="PF04756">
    <property type="entry name" value="OST3_OST6"/>
    <property type="match status" value="1"/>
</dbReference>
<name>A0A8J2XAR3_ZYGB2</name>
<keyword evidence="4 9" id="KW-0812">Transmembrane</keyword>
<evidence type="ECO:0000313" key="11">
    <source>
        <dbReference type="EMBL" id="CDF89600.1"/>
    </source>
</evidence>
<evidence type="ECO:0000256" key="2">
    <source>
        <dbReference type="ARBA" id="ARBA00004477"/>
    </source>
</evidence>
<comment type="function">
    <text evidence="1">Subunit of the oligosaccharyl transferase (OST) complex that catalyzes the initial transfer of a defined glycan (Glc(3)Man(9)GlcNAc(2) in eukaryotes) from the lipid carrier dolichol-pyrophosphate to an asparagine residue within an Asn-X-Ser/Thr consensus motif in nascent polypeptide chains, the first step in protein N-glycosylation. N-glycosylation occurs cotranslationally and the complex associates with the Sec61 complex at the channel-forming translocon complex that mediates protein translocation across the endoplasmic reticulum (ER). All subunits are required for a maximal enzyme activity.</text>
</comment>
<dbReference type="EMBL" id="HG316457">
    <property type="protein sequence ID" value="CDF89600.1"/>
    <property type="molecule type" value="Genomic_DNA"/>
</dbReference>
<dbReference type="AlphaFoldDB" id="A0A8J2XAR3"/>
<evidence type="ECO:0000256" key="6">
    <source>
        <dbReference type="ARBA" id="ARBA00022824"/>
    </source>
</evidence>
<dbReference type="InterPro" id="IPR021149">
    <property type="entry name" value="OligosaccharylTrfase_OST3/OST6"/>
</dbReference>
<reference evidence="12" key="1">
    <citation type="journal article" date="2013" name="Genome Announc.">
        <title>Genome sequence of the food spoilage yeast Zygosaccharomyces bailii CLIB 213(T).</title>
        <authorList>
            <person name="Galeote V."/>
            <person name="Bigey F."/>
            <person name="Devillers H."/>
            <person name="Neuveglise C."/>
            <person name="Dequin S."/>
        </authorList>
    </citation>
    <scope>NUCLEOTIDE SEQUENCE [LARGE SCALE GENOMIC DNA]</scope>
    <source>
        <strain evidence="12">CLIB 213 / ATCC 58445 / CBS 680 / CCRC 21525 / NBRC 1098 / NCYC 1416 / NRRL Y-2227</strain>
    </source>
</reference>
<evidence type="ECO:0000256" key="4">
    <source>
        <dbReference type="ARBA" id="ARBA00022692"/>
    </source>
</evidence>
<proteinExistence type="inferred from homology"/>
<sequence length="346" mass="38749">MKTALLFNIWTILAGLCMAIKNEELLKRSRKSSDRIIELTDSNFQKILGTGRDAWIMVFLTSSSPQIGCNTCLEAADEFKLISSSWFKDHPEGLSTAGEKDASLFFAMSDLKDKAIPDIFRFYGLEHVPRFFLFGPGGGINDYDIIDLLGSPGIDRTLNLANAVKQATEIPDLKLYQPMNWSVIIISAVVTFTTVYMFKRHYALTTRVLSMRPLWAVLWTSFIIMMLGGYMFNSIRGSQLAGVAENGDLIYFLAGQSQAQFKIETQVVGVIYGTLAAAIVCLTLAVPKVRNYYKDSRKTPFVETSISVILAIVIYAFFAGLTTIYEIKQPGYPYSLTRFSSFFNFT</sequence>
<dbReference type="GO" id="GO:0008250">
    <property type="term" value="C:oligosaccharyltransferase complex"/>
    <property type="evidence" value="ECO:0007669"/>
    <property type="project" value="TreeGrafter"/>
</dbReference>
<comment type="similarity">
    <text evidence="3">Belongs to the OST3/OST6 family.</text>
</comment>
<keyword evidence="6" id="KW-0256">Endoplasmic reticulum</keyword>
<keyword evidence="12" id="KW-1185">Reference proteome</keyword>
<accession>A0A8J2XAR3</accession>
<dbReference type="OrthoDB" id="67566at2759"/>
<keyword evidence="5 10" id="KW-0732">Signal</keyword>
<feature type="signal peptide" evidence="10">
    <location>
        <begin position="1"/>
        <end position="19"/>
    </location>
</feature>
<dbReference type="PANTHER" id="PTHR12692:SF0">
    <property type="entry name" value="GH11935P"/>
    <property type="match status" value="1"/>
</dbReference>
<feature type="transmembrane region" description="Helical" evidence="9">
    <location>
        <begin position="267"/>
        <end position="286"/>
    </location>
</feature>
<dbReference type="Proteomes" id="UP000019375">
    <property type="component" value="Unassembled WGS sequence"/>
</dbReference>
<feature type="transmembrane region" description="Helical" evidence="9">
    <location>
        <begin position="214"/>
        <end position="232"/>
    </location>
</feature>
<protein>
    <submittedName>
        <fullName evidence="11">ZYBA0S04-08152g1_1</fullName>
    </submittedName>
</protein>
<dbReference type="GO" id="GO:0018279">
    <property type="term" value="P:protein N-linked glycosylation via asparagine"/>
    <property type="evidence" value="ECO:0007669"/>
    <property type="project" value="TreeGrafter"/>
</dbReference>
<feature type="chain" id="PRO_5035239153" evidence="10">
    <location>
        <begin position="20"/>
        <end position="346"/>
    </location>
</feature>
<evidence type="ECO:0000256" key="3">
    <source>
        <dbReference type="ARBA" id="ARBA00009561"/>
    </source>
</evidence>
<keyword evidence="8 9" id="KW-0472">Membrane</keyword>
<evidence type="ECO:0000256" key="10">
    <source>
        <dbReference type="SAM" id="SignalP"/>
    </source>
</evidence>
<gene>
    <name evidence="11" type="ORF">BN860_08152g</name>
</gene>
<dbReference type="SUPFAM" id="SSF52833">
    <property type="entry name" value="Thioredoxin-like"/>
    <property type="match status" value="1"/>
</dbReference>
<evidence type="ECO:0000256" key="7">
    <source>
        <dbReference type="ARBA" id="ARBA00022989"/>
    </source>
</evidence>
<dbReference type="PANTHER" id="PTHR12692">
    <property type="entry name" value="DOLICHYL-DIPHOSPHOOLIGOSACCHARIDE--PROTEIN GLYCOSYLTRANSFERASE-RELATED"/>
    <property type="match status" value="1"/>
</dbReference>